<dbReference type="KEGG" id="cme:CYME_CMT268C"/>
<protein>
    <submittedName>
        <fullName evidence="6">Uncharacterized protein</fullName>
    </submittedName>
</protein>
<dbReference type="Proteomes" id="UP000007014">
    <property type="component" value="Chromosome 20"/>
</dbReference>
<keyword evidence="4 5" id="KW-0539">Nucleus</keyword>
<dbReference type="PANTHER" id="PTHR15840:SF10">
    <property type="entry name" value="EKC_KEOPS COMPLEX SUBUNIT TPRKB"/>
    <property type="match status" value="1"/>
</dbReference>
<name>M1VI89_CYAM1</name>
<dbReference type="InterPro" id="IPR036504">
    <property type="entry name" value="CGI121/TPRKB_sf"/>
</dbReference>
<dbReference type="HOGENOM" id="CLU_1498386_0_0_1"/>
<keyword evidence="3" id="KW-0819">tRNA processing</keyword>
<reference evidence="6 7" key="2">
    <citation type="journal article" date="2007" name="BMC Biol.">
        <title>A 100%-complete sequence reveals unusually simple genomic features in the hot-spring red alga Cyanidioschyzon merolae.</title>
        <authorList>
            <person name="Nozaki H."/>
            <person name="Takano H."/>
            <person name="Misumi O."/>
            <person name="Terasawa K."/>
            <person name="Matsuzaki M."/>
            <person name="Maruyama S."/>
            <person name="Nishida K."/>
            <person name="Yagisawa F."/>
            <person name="Yoshida Y."/>
            <person name="Fujiwara T."/>
            <person name="Takio S."/>
            <person name="Tamura K."/>
            <person name="Chung S.J."/>
            <person name="Nakamura S."/>
            <person name="Kuroiwa H."/>
            <person name="Tanaka K."/>
            <person name="Sato N."/>
            <person name="Kuroiwa T."/>
        </authorList>
    </citation>
    <scope>NUCLEOTIDE SEQUENCE [LARGE SCALE GENOMIC DNA]</scope>
    <source>
        <strain evidence="6 7">10D</strain>
    </source>
</reference>
<dbReference type="RefSeq" id="XP_005539278.1">
    <property type="nucleotide sequence ID" value="XM_005539221.1"/>
</dbReference>
<evidence type="ECO:0000256" key="4">
    <source>
        <dbReference type="ARBA" id="ARBA00023242"/>
    </source>
</evidence>
<evidence type="ECO:0000256" key="1">
    <source>
        <dbReference type="ARBA" id="ARBA00004123"/>
    </source>
</evidence>
<dbReference type="PANTHER" id="PTHR15840">
    <property type="entry name" value="CGI-121 FAMILY MEMBER"/>
    <property type="match status" value="1"/>
</dbReference>
<comment type="subcellular location">
    <subcellularLocation>
        <location evidence="1">Nucleus</location>
    </subcellularLocation>
</comment>
<dbReference type="Pfam" id="PF08617">
    <property type="entry name" value="CGI-121"/>
    <property type="match status" value="1"/>
</dbReference>
<evidence type="ECO:0000256" key="5">
    <source>
        <dbReference type="RuleBase" id="RU004398"/>
    </source>
</evidence>
<keyword evidence="7" id="KW-1185">Reference proteome</keyword>
<dbReference type="GO" id="GO:0005634">
    <property type="term" value="C:nucleus"/>
    <property type="evidence" value="ECO:0007669"/>
    <property type="project" value="UniProtKB-SubCell"/>
</dbReference>
<evidence type="ECO:0000256" key="3">
    <source>
        <dbReference type="ARBA" id="ARBA00022694"/>
    </source>
</evidence>
<dbReference type="AlphaFoldDB" id="M1VI89"/>
<reference evidence="6 7" key="1">
    <citation type="journal article" date="2004" name="Nature">
        <title>Genome sequence of the ultrasmall unicellular red alga Cyanidioschyzon merolae 10D.</title>
        <authorList>
            <person name="Matsuzaki M."/>
            <person name="Misumi O."/>
            <person name="Shin-i T."/>
            <person name="Maruyama S."/>
            <person name="Takahara M."/>
            <person name="Miyagishima S."/>
            <person name="Mori T."/>
            <person name="Nishida K."/>
            <person name="Yagisawa F."/>
            <person name="Nishida K."/>
            <person name="Yoshida Y."/>
            <person name="Nishimura Y."/>
            <person name="Nakao S."/>
            <person name="Kobayashi T."/>
            <person name="Momoyama Y."/>
            <person name="Higashiyama T."/>
            <person name="Minoda A."/>
            <person name="Sano M."/>
            <person name="Nomoto H."/>
            <person name="Oishi K."/>
            <person name="Hayashi H."/>
            <person name="Ohta F."/>
            <person name="Nishizaka S."/>
            <person name="Haga S."/>
            <person name="Miura S."/>
            <person name="Morishita T."/>
            <person name="Kabeya Y."/>
            <person name="Terasawa K."/>
            <person name="Suzuki Y."/>
            <person name="Ishii Y."/>
            <person name="Asakawa S."/>
            <person name="Takano H."/>
            <person name="Ohta N."/>
            <person name="Kuroiwa H."/>
            <person name="Tanaka K."/>
            <person name="Shimizu N."/>
            <person name="Sugano S."/>
            <person name="Sato N."/>
            <person name="Nozaki H."/>
            <person name="Ogasawara N."/>
            <person name="Kohara Y."/>
            <person name="Kuroiwa T."/>
        </authorList>
    </citation>
    <scope>NUCLEOTIDE SEQUENCE [LARGE SCALE GENOMIC DNA]</scope>
    <source>
        <strain evidence="6 7">10D</strain>
    </source>
</reference>
<dbReference type="GO" id="GO:0000408">
    <property type="term" value="C:EKC/KEOPS complex"/>
    <property type="evidence" value="ECO:0007669"/>
    <property type="project" value="TreeGrafter"/>
</dbReference>
<dbReference type="Gene3D" id="3.30.2380.10">
    <property type="entry name" value="CGI121/TPRKB"/>
    <property type="match status" value="1"/>
</dbReference>
<dbReference type="SUPFAM" id="SSF143870">
    <property type="entry name" value="PF0523-like"/>
    <property type="match status" value="1"/>
</dbReference>
<dbReference type="InterPro" id="IPR013926">
    <property type="entry name" value="CGI121/TPRKB"/>
</dbReference>
<evidence type="ECO:0000256" key="2">
    <source>
        <dbReference type="ARBA" id="ARBA00005546"/>
    </source>
</evidence>
<organism evidence="6 7">
    <name type="scientific">Cyanidioschyzon merolae (strain NIES-3377 / 10D)</name>
    <name type="common">Unicellular red alga</name>
    <dbReference type="NCBI Taxonomy" id="280699"/>
    <lineage>
        <taxon>Eukaryota</taxon>
        <taxon>Rhodophyta</taxon>
        <taxon>Bangiophyceae</taxon>
        <taxon>Cyanidiales</taxon>
        <taxon>Cyanidiaceae</taxon>
        <taxon>Cyanidioschyzon</taxon>
    </lineage>
</organism>
<evidence type="ECO:0000313" key="7">
    <source>
        <dbReference type="Proteomes" id="UP000007014"/>
    </source>
</evidence>
<dbReference type="EMBL" id="AP006502">
    <property type="protein sequence ID" value="BAM83242.1"/>
    <property type="molecule type" value="Genomic_DNA"/>
</dbReference>
<sequence>MIELQLELFPGHIAGLLLVELSKPVEDFASIFIQGTWECALLDAGVVFHKSQLLTAVNVAFQRFEAGRLKTHSLHNEVMLALSAKLSIRDGLAAVRFSWEKTRCLVVAVDPPASFPQAAESTSNALAAKVRHFPEGANELFNELLVHVDKPSIQNLYGTDIDPHWICTKIATVEYVRQLR</sequence>
<comment type="similarity">
    <text evidence="2 5">Belongs to the CGI121/TPRKB family.</text>
</comment>
<evidence type="ECO:0000313" key="6">
    <source>
        <dbReference type="EMBL" id="BAM83242.1"/>
    </source>
</evidence>
<proteinExistence type="inferred from homology"/>
<accession>M1VI89</accession>
<dbReference type="Gramene" id="CMT268CT">
    <property type="protein sequence ID" value="CMT268CT"/>
    <property type="gene ID" value="CMT268C"/>
</dbReference>
<dbReference type="GO" id="GO:0005829">
    <property type="term" value="C:cytosol"/>
    <property type="evidence" value="ECO:0007669"/>
    <property type="project" value="TreeGrafter"/>
</dbReference>
<dbReference type="OrthoDB" id="329139at2759"/>
<gene>
    <name evidence="6" type="ORF">CYME_CMT268C</name>
</gene>
<dbReference type="GO" id="GO:0002949">
    <property type="term" value="P:tRNA threonylcarbamoyladenosine modification"/>
    <property type="evidence" value="ECO:0007669"/>
    <property type="project" value="TreeGrafter"/>
</dbReference>
<dbReference type="GeneID" id="16997945"/>